<comment type="pathway">
    <text evidence="8">Purine metabolism; IMP biosynthesis via de novo pathway; 5-amino-1-(5-phospho-D-ribosyl)imidazole from N(2)-formyl-N(1)-(5-phospho-D-ribosyl)glycinamide: step 1/2.</text>
</comment>
<feature type="binding site" evidence="8">
    <location>
        <begin position="317"/>
        <end position="319"/>
    </location>
    <ligand>
        <name>substrate</name>
    </ligand>
</feature>
<feature type="binding site" evidence="8">
    <location>
        <begin position="99"/>
        <end position="102"/>
    </location>
    <ligand>
        <name>substrate</name>
    </ligand>
</feature>
<evidence type="ECO:0000256" key="8">
    <source>
        <dbReference type="HAMAP-Rule" id="MF_00420"/>
    </source>
</evidence>
<dbReference type="PANTHER" id="PTHR43555:SF1">
    <property type="entry name" value="PHOSPHORIBOSYLFORMYLGLYCINAMIDINE SYNTHASE SUBUNIT PURL"/>
    <property type="match status" value="1"/>
</dbReference>
<protein>
    <recommendedName>
        <fullName evidence="8">Phosphoribosylformylglycinamidine synthase subunit PurL</fullName>
        <shortName evidence="8">FGAM synthase</shortName>
        <ecNumber evidence="8">6.3.5.3</ecNumber>
    </recommendedName>
    <alternativeName>
        <fullName evidence="8">Formylglycinamide ribonucleotide amidotransferase subunit II</fullName>
        <shortName evidence="8">FGAR amidotransferase II</shortName>
        <shortName evidence="8">FGAR-AT II</shortName>
    </alternativeName>
    <alternativeName>
        <fullName evidence="8">Glutamine amidotransferase PurL</fullName>
    </alternativeName>
    <alternativeName>
        <fullName evidence="8">Phosphoribosylformylglycinamidine synthase subunit II</fullName>
    </alternativeName>
</protein>
<comment type="caution">
    <text evidence="8">Lacks conserved residue(s) required for the propagation of feature annotation.</text>
</comment>
<dbReference type="Gene3D" id="3.90.650.10">
    <property type="entry name" value="PurM-like C-terminal domain"/>
    <property type="match status" value="2"/>
</dbReference>
<dbReference type="NCBIfam" id="TIGR01736">
    <property type="entry name" value="FGAM_synth_II"/>
    <property type="match status" value="1"/>
</dbReference>
<dbReference type="HAMAP" id="MF_00420">
    <property type="entry name" value="PurL_2"/>
    <property type="match status" value="1"/>
</dbReference>
<evidence type="ECO:0000256" key="6">
    <source>
        <dbReference type="ARBA" id="ARBA00022840"/>
    </source>
</evidence>
<comment type="catalytic activity">
    <reaction evidence="8">
        <text>N(2)-formyl-N(1)-(5-phospho-beta-D-ribosyl)glycinamide + L-glutamine + ATP + H2O = 2-formamido-N(1)-(5-O-phospho-beta-D-ribosyl)acetamidine + L-glutamate + ADP + phosphate + H(+)</text>
        <dbReference type="Rhea" id="RHEA:17129"/>
        <dbReference type="ChEBI" id="CHEBI:15377"/>
        <dbReference type="ChEBI" id="CHEBI:15378"/>
        <dbReference type="ChEBI" id="CHEBI:29985"/>
        <dbReference type="ChEBI" id="CHEBI:30616"/>
        <dbReference type="ChEBI" id="CHEBI:43474"/>
        <dbReference type="ChEBI" id="CHEBI:58359"/>
        <dbReference type="ChEBI" id="CHEBI:147286"/>
        <dbReference type="ChEBI" id="CHEBI:147287"/>
        <dbReference type="ChEBI" id="CHEBI:456216"/>
        <dbReference type="EC" id="6.3.5.3"/>
    </reaction>
</comment>
<evidence type="ECO:0000256" key="7">
    <source>
        <dbReference type="ARBA" id="ARBA00022842"/>
    </source>
</evidence>
<dbReference type="CDD" id="cd02204">
    <property type="entry name" value="PurL_repeat2"/>
    <property type="match status" value="1"/>
</dbReference>
<evidence type="ECO:0000256" key="2">
    <source>
        <dbReference type="ARBA" id="ARBA00022598"/>
    </source>
</evidence>
<comment type="similarity">
    <text evidence="8">Belongs to the FGAMS family.</text>
</comment>
<feature type="domain" description="PurM-like C-terminal" evidence="10">
    <location>
        <begin position="577"/>
        <end position="713"/>
    </location>
</feature>
<organism evidence="12 13">
    <name type="scientific">Neobacillus ginsengisoli</name>
    <dbReference type="NCBI Taxonomy" id="904295"/>
    <lineage>
        <taxon>Bacteria</taxon>
        <taxon>Bacillati</taxon>
        <taxon>Bacillota</taxon>
        <taxon>Bacilli</taxon>
        <taxon>Bacillales</taxon>
        <taxon>Bacillaceae</taxon>
        <taxon>Neobacillus</taxon>
    </lineage>
</organism>
<dbReference type="EC" id="6.3.5.3" evidence="8"/>
<dbReference type="PANTHER" id="PTHR43555">
    <property type="entry name" value="PHOSPHORIBOSYLFORMYLGLYCINAMIDINE SYNTHASE SUBUNIT PURL"/>
    <property type="match status" value="1"/>
</dbReference>
<dbReference type="PIRSF" id="PIRSF001587">
    <property type="entry name" value="FGAM_synthase_II"/>
    <property type="match status" value="1"/>
</dbReference>
<dbReference type="GO" id="GO:0004642">
    <property type="term" value="F:phosphoribosylformylglycinamidine synthase activity"/>
    <property type="evidence" value="ECO:0007669"/>
    <property type="project" value="UniProtKB-EC"/>
</dbReference>
<dbReference type="InterPro" id="IPR036921">
    <property type="entry name" value="PurM-like_N_sf"/>
</dbReference>
<feature type="binding site" evidence="8">
    <location>
        <position position="540"/>
    </location>
    <ligand>
        <name>Mg(2+)</name>
        <dbReference type="ChEBI" id="CHEBI:18420"/>
        <label>1</label>
    </ligand>
</feature>
<dbReference type="Proteomes" id="UP001224122">
    <property type="component" value="Unassembled WGS sequence"/>
</dbReference>
<comment type="caution">
    <text evidence="12">The sequence shown here is derived from an EMBL/GenBank/DDBJ whole genome shotgun (WGS) entry which is preliminary data.</text>
</comment>
<name>A0ABT9XVA2_9BACI</name>
<dbReference type="InterPro" id="IPR041609">
    <property type="entry name" value="PurL_linker"/>
</dbReference>
<keyword evidence="6 8" id="KW-0067">ATP-binding</keyword>
<dbReference type="EMBL" id="JAUSTW010000004">
    <property type="protein sequence ID" value="MDQ0199504.1"/>
    <property type="molecule type" value="Genomic_DNA"/>
</dbReference>
<keyword evidence="5 8" id="KW-0658">Purine biosynthesis</keyword>
<dbReference type="Pfam" id="PF18072">
    <property type="entry name" value="FGAR-AT_linker"/>
    <property type="match status" value="1"/>
</dbReference>
<keyword evidence="13" id="KW-1185">Reference proteome</keyword>
<comment type="subcellular location">
    <subcellularLocation>
        <location evidence="8">Cytoplasm</location>
    </subcellularLocation>
</comment>
<feature type="active site" description="Proton acceptor" evidence="8">
    <location>
        <position position="100"/>
    </location>
</feature>
<dbReference type="Pfam" id="PF02769">
    <property type="entry name" value="AIRS_C"/>
    <property type="match status" value="2"/>
</dbReference>
<reference evidence="12 13" key="1">
    <citation type="submission" date="2023-07" db="EMBL/GenBank/DDBJ databases">
        <title>Genomic Encyclopedia of Type Strains, Phase IV (KMG-IV): sequencing the most valuable type-strain genomes for metagenomic binning, comparative biology and taxonomic classification.</title>
        <authorList>
            <person name="Goeker M."/>
        </authorList>
    </citation>
    <scope>NUCLEOTIDE SEQUENCE [LARGE SCALE GENOMIC DNA]</scope>
    <source>
        <strain evidence="12 13">DSM 27594</strain>
    </source>
</reference>
<feature type="binding site" evidence="8">
    <location>
        <position position="539"/>
    </location>
    <ligand>
        <name>ATP</name>
        <dbReference type="ChEBI" id="CHEBI:30616"/>
    </ligand>
</feature>
<evidence type="ECO:0000259" key="11">
    <source>
        <dbReference type="Pfam" id="PF18072"/>
    </source>
</evidence>
<dbReference type="SUPFAM" id="SSF56042">
    <property type="entry name" value="PurM C-terminal domain-like"/>
    <property type="match status" value="2"/>
</dbReference>
<feature type="active site" evidence="8">
    <location>
        <position position="54"/>
    </location>
</feature>
<sequence length="762" mass="83070">MEQYKEPTPQQIVDQKVYREMGLTDEEFEKVIEILGRKPNYTETGIFSVMWSEHCSYKNSKVVLKRFPTSGSRVLQGPGEGAGIVDIGDNQAVVFKIESHNHPSAIEPYQGAATGVGGIIRDVFSMGARPIALLNSLRFGELDNPKTKYIFENVVAGIAGYGNCMGIPTVGGEIYFDSSYEGNPLVNAMCVGLINHDEIQKGLAKGIDNPVIYVGAATGRDGIHGATFASEELSENSEAKRPAVQVGDPFMEKLLLEATLELIASGHVVGIQDMGAAGLTSSSSEMASKAGNGVELDLDLVPQREKGMSAYEMMLSESQERMLVVAKKGKEEEVKRIFDKWGLHSAVIGRVTNDNQLRLLHKGEVVAEIPADKLAEDAPVYCKPSKEAPYYEQYSSLDTASAIEEPKDYNSILQQLLASPTIASKEWVYQQYDYMVRTNTAVIPGSDAAVVAIRGTRKALAMTTDCNGRYVYLDPFMGGAIAVSEAARNVVCSGAEPLAITDNLNFGSPEKPEIFWQFEKAAEGISEACRQLNTPVIGGNVSLYNETKGEAIFPTPTIGMVGLIKDVEHITTQDFKKEGDSIFLIGETKAEIGGSEYQKLMTGRIEGRPPQLSLDLERNVQAFTLKVIQEGLVQSAHDTAEGGLAVAIAECCIGGNLGAEIHLTEELRTDFNLFSESQSRIILSVSSEHLVKVKEYANQLQVPIKEIGHVKSKELSIEHNGKTVISQPVSALETAWRKAIPDIMRSKVYEKLNMKEITANLQ</sequence>
<feature type="binding site" evidence="8">
    <location>
        <position position="98"/>
    </location>
    <ligand>
        <name>Mg(2+)</name>
        <dbReference type="ChEBI" id="CHEBI:18420"/>
        <label>1</label>
    </ligand>
</feature>
<dbReference type="InterPro" id="IPR036676">
    <property type="entry name" value="PurM-like_C_sf"/>
</dbReference>
<feature type="binding site" evidence="8">
    <location>
        <position position="122"/>
    </location>
    <ligand>
        <name>Mg(2+)</name>
        <dbReference type="ChEBI" id="CHEBI:18420"/>
        <label>2</label>
    </ligand>
</feature>
<feature type="binding site" evidence="8">
    <location>
        <position position="502"/>
    </location>
    <ligand>
        <name>ATP</name>
        <dbReference type="ChEBI" id="CHEBI:30616"/>
    </ligand>
</feature>
<evidence type="ECO:0000256" key="1">
    <source>
        <dbReference type="ARBA" id="ARBA00022490"/>
    </source>
</evidence>
<dbReference type="InterPro" id="IPR010074">
    <property type="entry name" value="PRibForGlyAmidine_synth_PurL"/>
</dbReference>
<feature type="binding site" evidence="8">
    <location>
        <position position="121"/>
    </location>
    <ligand>
        <name>substrate</name>
    </ligand>
</feature>
<feature type="domain" description="PurM-like N-terminal" evidence="9">
    <location>
        <begin position="445"/>
        <end position="564"/>
    </location>
</feature>
<comment type="function">
    <text evidence="8">Part of the phosphoribosylformylglycinamidine synthase complex involved in the purines biosynthetic pathway. Catalyzes the ATP-dependent conversion of formylglycinamide ribonucleotide (FGAR) and glutamine to yield formylglycinamidine ribonucleotide (FGAM) and glutamate. The FGAM synthase complex is composed of three subunits. PurQ produces an ammonia molecule by converting glutamine to glutamate. PurL transfers the ammonia molecule to FGAR to form FGAM in an ATP-dependent manner. PurS interacts with PurQ and PurL and is thought to assist in the transfer of the ammonia molecule from PurQ to PurL.</text>
</comment>
<proteinExistence type="inferred from homology"/>
<accession>A0ABT9XVA2</accession>
<comment type="subunit">
    <text evidence="8">Monomer. Part of the FGAM synthase complex composed of 1 PurL, 1 PurQ and 2 PurS subunits.</text>
</comment>
<feature type="domain" description="PurM-like C-terminal" evidence="10">
    <location>
        <begin position="209"/>
        <end position="360"/>
    </location>
</feature>
<dbReference type="RefSeq" id="WP_307408485.1">
    <property type="nucleotide sequence ID" value="NZ_JAUSTW010000004.1"/>
</dbReference>
<evidence type="ECO:0000313" key="12">
    <source>
        <dbReference type="EMBL" id="MDQ0199504.1"/>
    </source>
</evidence>
<feature type="binding site" evidence="8">
    <location>
        <position position="542"/>
    </location>
    <ligand>
        <name>substrate</name>
    </ligand>
</feature>
<dbReference type="Gene3D" id="3.30.1330.10">
    <property type="entry name" value="PurM-like, N-terminal domain"/>
    <property type="match status" value="2"/>
</dbReference>
<dbReference type="InterPro" id="IPR016188">
    <property type="entry name" value="PurM-like_N"/>
</dbReference>
<gene>
    <name evidence="8" type="primary">purL</name>
    <name evidence="12" type="ORF">J2S10_002686</name>
</gene>
<evidence type="ECO:0000313" key="13">
    <source>
        <dbReference type="Proteomes" id="UP001224122"/>
    </source>
</evidence>
<dbReference type="InterPro" id="IPR010918">
    <property type="entry name" value="PurM-like_C_dom"/>
</dbReference>
<evidence type="ECO:0000256" key="5">
    <source>
        <dbReference type="ARBA" id="ARBA00022755"/>
    </source>
</evidence>
<evidence type="ECO:0000259" key="10">
    <source>
        <dbReference type="Pfam" id="PF02769"/>
    </source>
</evidence>
<feature type="binding site" evidence="8">
    <location>
        <position position="273"/>
    </location>
    <ligand>
        <name>Mg(2+)</name>
        <dbReference type="ChEBI" id="CHEBI:18420"/>
        <label>2</label>
    </ligand>
</feature>
<feature type="binding site" evidence="8">
    <location>
        <position position="57"/>
    </location>
    <ligand>
        <name>ATP</name>
        <dbReference type="ChEBI" id="CHEBI:30616"/>
    </ligand>
</feature>
<evidence type="ECO:0000259" key="9">
    <source>
        <dbReference type="Pfam" id="PF00586"/>
    </source>
</evidence>
<keyword evidence="3 8" id="KW-0479">Metal-binding</keyword>
<dbReference type="CDD" id="cd02203">
    <property type="entry name" value="PurL_repeat1"/>
    <property type="match status" value="1"/>
</dbReference>
<keyword evidence="1 8" id="KW-0963">Cytoplasm</keyword>
<feature type="binding site" evidence="8">
    <location>
        <position position="96"/>
    </location>
    <ligand>
        <name>ATP</name>
        <dbReference type="ChEBI" id="CHEBI:30616"/>
    </ligand>
</feature>
<dbReference type="NCBIfam" id="NF002290">
    <property type="entry name" value="PRK01213.1"/>
    <property type="match status" value="1"/>
</dbReference>
<feature type="domain" description="Phosphoribosylformylglycinamidine synthase linker" evidence="11">
    <location>
        <begin position="13"/>
        <end position="58"/>
    </location>
</feature>
<keyword evidence="2 8" id="KW-0436">Ligase</keyword>
<feature type="binding site" evidence="8">
    <location>
        <position position="245"/>
    </location>
    <ligand>
        <name>substrate</name>
    </ligand>
</feature>
<feature type="domain" description="PurM-like N-terminal" evidence="9">
    <location>
        <begin position="79"/>
        <end position="194"/>
    </location>
</feature>
<dbReference type="Pfam" id="PF00586">
    <property type="entry name" value="AIRS"/>
    <property type="match status" value="2"/>
</dbReference>
<dbReference type="SUPFAM" id="SSF55326">
    <property type="entry name" value="PurM N-terminal domain-like"/>
    <property type="match status" value="2"/>
</dbReference>
<evidence type="ECO:0000256" key="3">
    <source>
        <dbReference type="ARBA" id="ARBA00022723"/>
    </source>
</evidence>
<evidence type="ECO:0000256" key="4">
    <source>
        <dbReference type="ARBA" id="ARBA00022741"/>
    </source>
</evidence>
<keyword evidence="7 8" id="KW-0460">Magnesium</keyword>
<keyword evidence="4 8" id="KW-0547">Nucleotide-binding</keyword>